<sequence length="31" mass="3690">MEPLITQMHCTFFPRVFIQQAQNLNRIAITQ</sequence>
<protein>
    <submittedName>
        <fullName evidence="1">Emb2411 (Embryo defective 2411)</fullName>
    </submittedName>
</protein>
<proteinExistence type="predicted"/>
<dbReference type="AlphaFoldDB" id="A0A0A9HGH8"/>
<evidence type="ECO:0000313" key="1">
    <source>
        <dbReference type="EMBL" id="JAE34919.1"/>
    </source>
</evidence>
<name>A0A0A9HGH8_ARUDO</name>
<reference evidence="1" key="1">
    <citation type="submission" date="2014-09" db="EMBL/GenBank/DDBJ databases">
        <authorList>
            <person name="Magalhaes I.L.F."/>
            <person name="Oliveira U."/>
            <person name="Santos F.R."/>
            <person name="Vidigal T.H.D.A."/>
            <person name="Brescovit A.D."/>
            <person name="Santos A.J."/>
        </authorList>
    </citation>
    <scope>NUCLEOTIDE SEQUENCE</scope>
    <source>
        <tissue evidence="1">Shoot tissue taken approximately 20 cm above the soil surface</tissue>
    </source>
</reference>
<reference evidence="1" key="2">
    <citation type="journal article" date="2015" name="Data Brief">
        <title>Shoot transcriptome of the giant reed, Arundo donax.</title>
        <authorList>
            <person name="Barrero R.A."/>
            <person name="Guerrero F.D."/>
            <person name="Moolhuijzen P."/>
            <person name="Goolsby J.A."/>
            <person name="Tidwell J."/>
            <person name="Bellgard S.E."/>
            <person name="Bellgard M.I."/>
        </authorList>
    </citation>
    <scope>NUCLEOTIDE SEQUENCE</scope>
    <source>
        <tissue evidence="1">Shoot tissue taken approximately 20 cm above the soil surface</tissue>
    </source>
</reference>
<dbReference type="EMBL" id="GBRH01162977">
    <property type="protein sequence ID" value="JAE34919.1"/>
    <property type="molecule type" value="Transcribed_RNA"/>
</dbReference>
<organism evidence="1">
    <name type="scientific">Arundo donax</name>
    <name type="common">Giant reed</name>
    <name type="synonym">Donax arundinaceus</name>
    <dbReference type="NCBI Taxonomy" id="35708"/>
    <lineage>
        <taxon>Eukaryota</taxon>
        <taxon>Viridiplantae</taxon>
        <taxon>Streptophyta</taxon>
        <taxon>Embryophyta</taxon>
        <taxon>Tracheophyta</taxon>
        <taxon>Spermatophyta</taxon>
        <taxon>Magnoliopsida</taxon>
        <taxon>Liliopsida</taxon>
        <taxon>Poales</taxon>
        <taxon>Poaceae</taxon>
        <taxon>PACMAD clade</taxon>
        <taxon>Arundinoideae</taxon>
        <taxon>Arundineae</taxon>
        <taxon>Arundo</taxon>
    </lineage>
</organism>
<accession>A0A0A9HGH8</accession>